<organism evidence="1 2">
    <name type="scientific">Niastella populi</name>
    <dbReference type="NCBI Taxonomy" id="550983"/>
    <lineage>
        <taxon>Bacteria</taxon>
        <taxon>Pseudomonadati</taxon>
        <taxon>Bacteroidota</taxon>
        <taxon>Chitinophagia</taxon>
        <taxon>Chitinophagales</taxon>
        <taxon>Chitinophagaceae</taxon>
        <taxon>Niastella</taxon>
    </lineage>
</organism>
<dbReference type="Proteomes" id="UP000192276">
    <property type="component" value="Unassembled WGS sequence"/>
</dbReference>
<protein>
    <submittedName>
        <fullName evidence="1">Uncharacterized protein</fullName>
    </submittedName>
</protein>
<keyword evidence="2" id="KW-1185">Reference proteome</keyword>
<comment type="caution">
    <text evidence="1">The sequence shown here is derived from an EMBL/GenBank/DDBJ whole genome shotgun (WGS) entry which is preliminary data.</text>
</comment>
<accession>A0A1V9FEA3</accession>
<dbReference type="AlphaFoldDB" id="A0A1V9FEA3"/>
<evidence type="ECO:0000313" key="2">
    <source>
        <dbReference type="Proteomes" id="UP000192276"/>
    </source>
</evidence>
<gene>
    <name evidence="1" type="ORF">A4R26_05075</name>
</gene>
<proteinExistence type="predicted"/>
<dbReference type="EMBL" id="LWBP01000199">
    <property type="protein sequence ID" value="OQP56536.1"/>
    <property type="molecule type" value="Genomic_DNA"/>
</dbReference>
<reference evidence="2" key="1">
    <citation type="submission" date="2016-04" db="EMBL/GenBank/DDBJ databases">
        <authorList>
            <person name="Chen L."/>
            <person name="Zhuang W."/>
            <person name="Wang G."/>
        </authorList>
    </citation>
    <scope>NUCLEOTIDE SEQUENCE [LARGE SCALE GENOMIC DNA]</scope>
    <source>
        <strain evidence="2">208</strain>
    </source>
</reference>
<sequence length="69" mass="7641">MYLLLRSKTCPGRRFLLPPAARHSPAGTLRRLSCAPFNTALRVFLPPGYFVTAVKPGTKFLAPVTERNV</sequence>
<evidence type="ECO:0000313" key="1">
    <source>
        <dbReference type="EMBL" id="OQP56536.1"/>
    </source>
</evidence>
<name>A0A1V9FEA3_9BACT</name>